<evidence type="ECO:0000256" key="13">
    <source>
        <dbReference type="ARBA" id="ARBA00023316"/>
    </source>
</evidence>
<keyword evidence="13" id="KW-0961">Cell wall biogenesis/degradation</keyword>
<dbReference type="EC" id="3.6.1.27" evidence="3"/>
<keyword evidence="6 17" id="KW-0812">Transmembrane</keyword>
<sequence>MDWLQAIVLGLVQGLTEFLPISSSAHLRVVSTLGWGTDAGAAFTAVSQLGTELAVLIYYAKTIGPLVATWFKGIFSAEARRTEQYRIAWYVIIGSVPITLLGVAFQDQIKSSLRNLWMQGALVGNTPEEAFYILCDETNNPASSVDEGKLIVDIGIAPVKPAEFVIFRLSQWQGGAETSD</sequence>
<organism evidence="18 19">
    <name type="scientific">Kibdelosporangium lantanae</name>
    <dbReference type="NCBI Taxonomy" id="1497396"/>
    <lineage>
        <taxon>Bacteria</taxon>
        <taxon>Bacillati</taxon>
        <taxon>Actinomycetota</taxon>
        <taxon>Actinomycetes</taxon>
        <taxon>Pseudonocardiales</taxon>
        <taxon>Pseudonocardiaceae</taxon>
        <taxon>Kibdelosporangium</taxon>
    </lineage>
</organism>
<evidence type="ECO:0000256" key="15">
    <source>
        <dbReference type="ARBA" id="ARBA00032932"/>
    </source>
</evidence>
<evidence type="ECO:0000256" key="11">
    <source>
        <dbReference type="ARBA" id="ARBA00023136"/>
    </source>
</evidence>
<evidence type="ECO:0000256" key="1">
    <source>
        <dbReference type="ARBA" id="ARBA00004651"/>
    </source>
</evidence>
<evidence type="ECO:0000256" key="4">
    <source>
        <dbReference type="ARBA" id="ARBA00021581"/>
    </source>
</evidence>
<dbReference type="PANTHER" id="PTHR30622">
    <property type="entry name" value="UNDECAPRENYL-DIPHOSPHATASE"/>
    <property type="match status" value="1"/>
</dbReference>
<evidence type="ECO:0000256" key="2">
    <source>
        <dbReference type="ARBA" id="ARBA00010621"/>
    </source>
</evidence>
<evidence type="ECO:0000256" key="5">
    <source>
        <dbReference type="ARBA" id="ARBA00022475"/>
    </source>
</evidence>
<evidence type="ECO:0000256" key="9">
    <source>
        <dbReference type="ARBA" id="ARBA00022984"/>
    </source>
</evidence>
<proteinExistence type="inferred from homology"/>
<evidence type="ECO:0000256" key="10">
    <source>
        <dbReference type="ARBA" id="ARBA00022989"/>
    </source>
</evidence>
<keyword evidence="19" id="KW-1185">Reference proteome</keyword>
<evidence type="ECO:0000256" key="17">
    <source>
        <dbReference type="SAM" id="Phobius"/>
    </source>
</evidence>
<accession>A0ABW3M662</accession>
<keyword evidence="10 17" id="KW-1133">Transmembrane helix</keyword>
<evidence type="ECO:0000256" key="8">
    <source>
        <dbReference type="ARBA" id="ARBA00022960"/>
    </source>
</evidence>
<gene>
    <name evidence="18" type="ORF">ACFQ1S_10920</name>
</gene>
<dbReference type="Proteomes" id="UP001597045">
    <property type="component" value="Unassembled WGS sequence"/>
</dbReference>
<evidence type="ECO:0000256" key="3">
    <source>
        <dbReference type="ARBA" id="ARBA00012374"/>
    </source>
</evidence>
<protein>
    <recommendedName>
        <fullName evidence="4">Undecaprenyl-diphosphatase</fullName>
        <ecNumber evidence="3">3.6.1.27</ecNumber>
    </recommendedName>
    <alternativeName>
        <fullName evidence="15">Bacitracin resistance protein</fullName>
    </alternativeName>
    <alternativeName>
        <fullName evidence="14">Undecaprenyl pyrophosphate phosphatase</fullName>
    </alternativeName>
</protein>
<keyword evidence="8" id="KW-0133">Cell shape</keyword>
<keyword evidence="11 17" id="KW-0472">Membrane</keyword>
<dbReference type="Pfam" id="PF02673">
    <property type="entry name" value="BacA"/>
    <property type="match status" value="1"/>
</dbReference>
<evidence type="ECO:0000256" key="16">
    <source>
        <dbReference type="ARBA" id="ARBA00047594"/>
    </source>
</evidence>
<evidence type="ECO:0000256" key="12">
    <source>
        <dbReference type="ARBA" id="ARBA00023251"/>
    </source>
</evidence>
<comment type="catalytic activity">
    <reaction evidence="16">
        <text>di-trans,octa-cis-undecaprenyl diphosphate + H2O = di-trans,octa-cis-undecaprenyl phosphate + phosphate + H(+)</text>
        <dbReference type="Rhea" id="RHEA:28094"/>
        <dbReference type="ChEBI" id="CHEBI:15377"/>
        <dbReference type="ChEBI" id="CHEBI:15378"/>
        <dbReference type="ChEBI" id="CHEBI:43474"/>
        <dbReference type="ChEBI" id="CHEBI:58405"/>
        <dbReference type="ChEBI" id="CHEBI:60392"/>
        <dbReference type="EC" id="3.6.1.27"/>
    </reaction>
</comment>
<dbReference type="PANTHER" id="PTHR30622:SF4">
    <property type="entry name" value="UNDECAPRENYL-DIPHOSPHATASE"/>
    <property type="match status" value="1"/>
</dbReference>
<evidence type="ECO:0000256" key="6">
    <source>
        <dbReference type="ARBA" id="ARBA00022692"/>
    </source>
</evidence>
<keyword evidence="12" id="KW-0046">Antibiotic resistance</keyword>
<comment type="caution">
    <text evidence="18">The sequence shown here is derived from an EMBL/GenBank/DDBJ whole genome shotgun (WGS) entry which is preliminary data.</text>
</comment>
<comment type="subcellular location">
    <subcellularLocation>
        <location evidence="1">Cell membrane</location>
        <topology evidence="1">Multi-pass membrane protein</topology>
    </subcellularLocation>
</comment>
<evidence type="ECO:0000256" key="7">
    <source>
        <dbReference type="ARBA" id="ARBA00022801"/>
    </source>
</evidence>
<keyword evidence="5" id="KW-1003">Cell membrane</keyword>
<dbReference type="EMBL" id="JBHTIS010000497">
    <property type="protein sequence ID" value="MFD1046038.1"/>
    <property type="molecule type" value="Genomic_DNA"/>
</dbReference>
<feature type="transmembrane region" description="Helical" evidence="17">
    <location>
        <begin position="87"/>
        <end position="105"/>
    </location>
</feature>
<name>A0ABW3M662_9PSEU</name>
<evidence type="ECO:0000313" key="18">
    <source>
        <dbReference type="EMBL" id="MFD1046038.1"/>
    </source>
</evidence>
<keyword evidence="9" id="KW-0573">Peptidoglycan synthesis</keyword>
<dbReference type="InterPro" id="IPR003824">
    <property type="entry name" value="UppP"/>
</dbReference>
<keyword evidence="7" id="KW-0378">Hydrolase</keyword>
<reference evidence="19" key="1">
    <citation type="journal article" date="2019" name="Int. J. Syst. Evol. Microbiol.">
        <title>The Global Catalogue of Microorganisms (GCM) 10K type strain sequencing project: providing services to taxonomists for standard genome sequencing and annotation.</title>
        <authorList>
            <consortium name="The Broad Institute Genomics Platform"/>
            <consortium name="The Broad Institute Genome Sequencing Center for Infectious Disease"/>
            <person name="Wu L."/>
            <person name="Ma J."/>
        </authorList>
    </citation>
    <scope>NUCLEOTIDE SEQUENCE [LARGE SCALE GENOMIC DNA]</scope>
    <source>
        <strain evidence="19">JCM 31486</strain>
    </source>
</reference>
<comment type="similarity">
    <text evidence="2">Belongs to the UppP family.</text>
</comment>
<evidence type="ECO:0000313" key="19">
    <source>
        <dbReference type="Proteomes" id="UP001597045"/>
    </source>
</evidence>
<feature type="transmembrane region" description="Helical" evidence="17">
    <location>
        <begin position="56"/>
        <end position="75"/>
    </location>
</feature>
<evidence type="ECO:0000256" key="14">
    <source>
        <dbReference type="ARBA" id="ARBA00032707"/>
    </source>
</evidence>